<reference evidence="2" key="3">
    <citation type="submission" date="2025-09" db="UniProtKB">
        <authorList>
            <consortium name="Ensembl"/>
        </authorList>
    </citation>
    <scope>IDENTIFICATION</scope>
</reference>
<dbReference type="Proteomes" id="UP000694387">
    <property type="component" value="Chromosome 26"/>
</dbReference>
<protein>
    <recommendedName>
        <fullName evidence="4">Cytochrome P450</fullName>
    </recommendedName>
</protein>
<evidence type="ECO:0000313" key="2">
    <source>
        <dbReference type="Ensembl" id="ENSEASP00005007117.1"/>
    </source>
</evidence>
<dbReference type="GeneTree" id="ENSGT00960000189554"/>
<evidence type="ECO:0008006" key="4">
    <source>
        <dbReference type="Google" id="ProtNLM"/>
    </source>
</evidence>
<keyword evidence="1" id="KW-0472">Membrane</keyword>
<evidence type="ECO:0000313" key="3">
    <source>
        <dbReference type="Proteomes" id="UP000694387"/>
    </source>
</evidence>
<accession>A0A8C4LDJ3</accession>
<name>A0A8C4LDJ3_EQUAS</name>
<proteinExistence type="predicted"/>
<reference evidence="2 3" key="1">
    <citation type="journal article" date="2020" name="Nat. Commun.">
        <title>Donkey genomes provide new insights into domestication and selection for coat color.</title>
        <authorList>
            <person name="Wang"/>
            <person name="C."/>
            <person name="Li"/>
            <person name="H."/>
            <person name="Guo"/>
            <person name="Y."/>
            <person name="Huang"/>
            <person name="J."/>
            <person name="Sun"/>
            <person name="Y."/>
            <person name="Min"/>
            <person name="J."/>
            <person name="Wang"/>
            <person name="J."/>
            <person name="Fang"/>
            <person name="X."/>
            <person name="Zhao"/>
            <person name="Z."/>
            <person name="Wang"/>
            <person name="S."/>
            <person name="Zhang"/>
            <person name="Y."/>
            <person name="Liu"/>
            <person name="Q."/>
            <person name="Jiang"/>
            <person name="Q."/>
            <person name="Wang"/>
            <person name="X."/>
            <person name="Guo"/>
            <person name="Y."/>
            <person name="Yang"/>
            <person name="C."/>
            <person name="Wang"/>
            <person name="Y."/>
            <person name="Tian"/>
            <person name="F."/>
            <person name="Zhuang"/>
            <person name="G."/>
            <person name="Fan"/>
            <person name="Y."/>
            <person name="Gao"/>
            <person name="Q."/>
            <person name="Li"/>
            <person name="Y."/>
            <person name="Ju"/>
            <person name="Z."/>
            <person name="Li"/>
            <person name="J."/>
            <person name="Li"/>
            <person name="R."/>
            <person name="Hou"/>
            <person name="M."/>
            <person name="Yang"/>
            <person name="G."/>
            <person name="Liu"/>
            <person name="G."/>
            <person name="Liu"/>
            <person name="W."/>
            <person name="Guo"/>
            <person name="J."/>
            <person name="Pan"/>
            <person name="S."/>
            <person name="Fan"/>
            <person name="G."/>
            <person name="Zhang"/>
            <person name="W."/>
            <person name="Zhang"/>
            <person name="R."/>
            <person name="Yu"/>
            <person name="J."/>
            <person name="Zhang"/>
            <person name="X."/>
            <person name="Yin"/>
            <person name="Q."/>
            <person name="Ji"/>
            <person name="C."/>
            <person name="Jin"/>
            <person name="Y."/>
            <person name="Yue"/>
            <person name="G."/>
            <person name="Liu"/>
            <person name="M."/>
            <person name="Xu"/>
            <person name="J."/>
            <person name="Liu"/>
            <person name="S."/>
            <person name="Jordana"/>
            <person name="J."/>
            <person name="Noce"/>
            <person name="A."/>
            <person name="Amills"/>
            <person name="M."/>
            <person name="Wu"/>
            <person name="D.D."/>
            <person name="Li"/>
            <person name="S."/>
            <person name="Zhou"/>
            <person name="X. and Zhong"/>
            <person name="J."/>
        </authorList>
    </citation>
    <scope>NUCLEOTIDE SEQUENCE [LARGE SCALE GENOMIC DNA]</scope>
</reference>
<dbReference type="OMA" id="PADCKGH"/>
<feature type="transmembrane region" description="Helical" evidence="1">
    <location>
        <begin position="6"/>
        <end position="24"/>
    </location>
</feature>
<sequence>MELEGALTIFLALCLSYLLIFTAWKQINKRKKLPPCPTPLPFLGNLLHVCTGDNFQSLMKVSLVSPFRHG</sequence>
<keyword evidence="1" id="KW-1133">Transmembrane helix</keyword>
<evidence type="ECO:0000256" key="1">
    <source>
        <dbReference type="SAM" id="Phobius"/>
    </source>
</evidence>
<organism evidence="2 3">
    <name type="scientific">Equus asinus</name>
    <name type="common">Donkey</name>
    <name type="synonym">Equus africanus asinus</name>
    <dbReference type="NCBI Taxonomy" id="9793"/>
    <lineage>
        <taxon>Eukaryota</taxon>
        <taxon>Metazoa</taxon>
        <taxon>Chordata</taxon>
        <taxon>Craniata</taxon>
        <taxon>Vertebrata</taxon>
        <taxon>Euteleostomi</taxon>
        <taxon>Mammalia</taxon>
        <taxon>Eutheria</taxon>
        <taxon>Laurasiatheria</taxon>
        <taxon>Perissodactyla</taxon>
        <taxon>Equidae</taxon>
        <taxon>Equus</taxon>
    </lineage>
</organism>
<reference evidence="2" key="2">
    <citation type="submission" date="2025-08" db="UniProtKB">
        <authorList>
            <consortium name="Ensembl"/>
        </authorList>
    </citation>
    <scope>IDENTIFICATION</scope>
</reference>
<keyword evidence="1" id="KW-0812">Transmembrane</keyword>
<keyword evidence="3" id="KW-1185">Reference proteome</keyword>
<dbReference type="AlphaFoldDB" id="A0A8C4LDJ3"/>
<dbReference type="Ensembl" id="ENSEAST00005007772.2">
    <property type="protein sequence ID" value="ENSEASP00005007117.1"/>
    <property type="gene ID" value="ENSEASG00005005232.2"/>
</dbReference>